<name>A0A2A5IJB2_BACPU</name>
<dbReference type="AlphaFoldDB" id="A0A2A5IJB2"/>
<evidence type="ECO:0000313" key="1">
    <source>
        <dbReference type="EMBL" id="PCK17430.1"/>
    </source>
</evidence>
<organism evidence="1 2">
    <name type="scientific">Bacillus pumilus</name>
    <name type="common">Bacillus mesentericus</name>
    <dbReference type="NCBI Taxonomy" id="1408"/>
    <lineage>
        <taxon>Bacteria</taxon>
        <taxon>Bacillati</taxon>
        <taxon>Bacillota</taxon>
        <taxon>Bacilli</taxon>
        <taxon>Bacillales</taxon>
        <taxon>Bacillaceae</taxon>
        <taxon>Bacillus</taxon>
    </lineage>
</organism>
<protein>
    <submittedName>
        <fullName evidence="1">Uncharacterized protein</fullName>
    </submittedName>
</protein>
<dbReference type="NCBIfam" id="NF038155">
    <property type="entry name" value="lanthi_I_FDLD"/>
    <property type="match status" value="1"/>
</dbReference>
<gene>
    <name evidence="1" type="ORF">CEY02_19975</name>
</gene>
<dbReference type="EMBL" id="NKHG01000144">
    <property type="protein sequence ID" value="PCK17430.1"/>
    <property type="molecule type" value="Genomic_DNA"/>
</dbReference>
<sequence>MEKKLSFNDNDFNLDFEVNNESMNLEGELDTISIIKTTTKLATKVTCKSTCTCNCTNYCSILC</sequence>
<evidence type="ECO:0000313" key="2">
    <source>
        <dbReference type="Proteomes" id="UP000228754"/>
    </source>
</evidence>
<comment type="caution">
    <text evidence="1">The sequence shown here is derived from an EMBL/GenBank/DDBJ whole genome shotgun (WGS) entry which is preliminary data.</text>
</comment>
<proteinExistence type="predicted"/>
<dbReference type="Proteomes" id="UP000228754">
    <property type="component" value="Unassembled WGS sequence"/>
</dbReference>
<accession>A0A2A5IJB2</accession>
<reference evidence="1 2" key="1">
    <citation type="submission" date="2017-06" db="EMBL/GenBank/DDBJ databases">
        <title>Draft Genome Sequence of Bacillus sp Strain 36R Isolated from saline sediment at Atanasia, Sonora, Mexico.</title>
        <authorList>
            <person name="Sanchez Diaz R."/>
            <person name="Quiroz Macias M.E."/>
            <person name="Ibarra Gamez J.C."/>
            <person name="Enciso Ibarra J."/>
            <person name="Gomez Gil B."/>
            <person name="Galaviz Silva L."/>
        </authorList>
    </citation>
    <scope>NUCLEOTIDE SEQUENCE [LARGE SCALE GENOMIC DNA]</scope>
    <source>
        <strain evidence="1 2">36R_ATNSAL</strain>
    </source>
</reference>